<dbReference type="AlphaFoldDB" id="A0A9D3UEQ5"/>
<dbReference type="OrthoDB" id="1001741at2759"/>
<reference evidence="1 2" key="1">
    <citation type="journal article" date="2021" name="Plant Biotechnol. J.">
        <title>Multi-omics assisted identification of the key and species-specific regulatory components of drought-tolerant mechanisms in Gossypium stocksii.</title>
        <authorList>
            <person name="Yu D."/>
            <person name="Ke L."/>
            <person name="Zhang D."/>
            <person name="Wu Y."/>
            <person name="Sun Y."/>
            <person name="Mei J."/>
            <person name="Sun J."/>
            <person name="Sun Y."/>
        </authorList>
    </citation>
    <scope>NUCLEOTIDE SEQUENCE [LARGE SCALE GENOMIC DNA]</scope>
    <source>
        <strain evidence="2">cv. E1</strain>
        <tissue evidence="1">Leaf</tissue>
    </source>
</reference>
<gene>
    <name evidence="1" type="ORF">J1N35_040840</name>
</gene>
<protein>
    <recommendedName>
        <fullName evidence="3">DUF4283 domain-containing protein</fullName>
    </recommendedName>
</protein>
<comment type="caution">
    <text evidence="1">The sequence shown here is derived from an EMBL/GenBank/DDBJ whole genome shotgun (WGS) entry which is preliminary data.</text>
</comment>
<evidence type="ECO:0008006" key="3">
    <source>
        <dbReference type="Google" id="ProtNLM"/>
    </source>
</evidence>
<proteinExistence type="predicted"/>
<dbReference type="EMBL" id="JAIQCV010000012">
    <property type="protein sequence ID" value="KAH1039097.1"/>
    <property type="molecule type" value="Genomic_DNA"/>
</dbReference>
<name>A0A9D3UEQ5_9ROSI</name>
<accession>A0A9D3UEQ5</accession>
<sequence length="71" mass="8274">MEEEMAKLNITKEEEELVCDHRKEEESEDKFNLCFVGKVLTNSVVHFPSIRFVLAKLWHPIEGASIIEIED</sequence>
<dbReference type="Proteomes" id="UP000828251">
    <property type="component" value="Unassembled WGS sequence"/>
</dbReference>
<organism evidence="1 2">
    <name type="scientific">Gossypium stocksii</name>
    <dbReference type="NCBI Taxonomy" id="47602"/>
    <lineage>
        <taxon>Eukaryota</taxon>
        <taxon>Viridiplantae</taxon>
        <taxon>Streptophyta</taxon>
        <taxon>Embryophyta</taxon>
        <taxon>Tracheophyta</taxon>
        <taxon>Spermatophyta</taxon>
        <taxon>Magnoliopsida</taxon>
        <taxon>eudicotyledons</taxon>
        <taxon>Gunneridae</taxon>
        <taxon>Pentapetalae</taxon>
        <taxon>rosids</taxon>
        <taxon>malvids</taxon>
        <taxon>Malvales</taxon>
        <taxon>Malvaceae</taxon>
        <taxon>Malvoideae</taxon>
        <taxon>Gossypium</taxon>
    </lineage>
</organism>
<evidence type="ECO:0000313" key="2">
    <source>
        <dbReference type="Proteomes" id="UP000828251"/>
    </source>
</evidence>
<keyword evidence="2" id="KW-1185">Reference proteome</keyword>
<evidence type="ECO:0000313" key="1">
    <source>
        <dbReference type="EMBL" id="KAH1039097.1"/>
    </source>
</evidence>